<feature type="region of interest" description="Disordered" evidence="1">
    <location>
        <begin position="220"/>
        <end position="322"/>
    </location>
</feature>
<evidence type="ECO:0000256" key="1">
    <source>
        <dbReference type="SAM" id="MobiDB-lite"/>
    </source>
</evidence>
<name>A0A8H7A9G2_9EURO</name>
<gene>
    <name evidence="2" type="ORF">GJ744_003061</name>
</gene>
<feature type="compositionally biased region" description="Polar residues" evidence="1">
    <location>
        <begin position="282"/>
        <end position="293"/>
    </location>
</feature>
<dbReference type="Proteomes" id="UP000606974">
    <property type="component" value="Unassembled WGS sequence"/>
</dbReference>
<proteinExistence type="predicted"/>
<feature type="region of interest" description="Disordered" evidence="1">
    <location>
        <begin position="82"/>
        <end position="128"/>
    </location>
</feature>
<feature type="compositionally biased region" description="Basic and acidic residues" evidence="1">
    <location>
        <begin position="82"/>
        <end position="94"/>
    </location>
</feature>
<dbReference type="OrthoDB" id="76388at2759"/>
<dbReference type="AlphaFoldDB" id="A0A8H7A9G2"/>
<sequence length="424" mass="45889">MSLPVQATSCPTSAASNELLDLLDLLGLRSNHSAINLGDSNTTSDISFTTDSKILFQAAASKWPAIMKKPRRPGTAVDFAVHQDKGPDSLEHNSGKSKRSVTTADKLSVLAQPAQRPRSTLSFNPPYPDLVPFQTTTTTGNSEQSMTAKDKAAKVQRVGNDATIERRARDGTLYIPPEDTTMPTVWMGVFSPIKDVGFGDENSADGASTELTGIAAQMAMKRGPRQSSITGAPQRAPLRRSSRPPQETTITEDIPGRLTGKENLPPGHESSGNKKTKKILGDSSQKPRQTSRKSTFDNIKKSNPYSYGLETMSSKASYSPQSTRTGGLYKLQTQVGTIVSEHDVKSNLARLPLNAGEKGVMRIARSNEVQKSSPQLSSADRIEKLSTEIIVPKIAKPLLDQKYPVLFEDIQSLHHRDPSPGPAT</sequence>
<keyword evidence="3" id="KW-1185">Reference proteome</keyword>
<organism evidence="2 3">
    <name type="scientific">Endocarpon pusillum</name>
    <dbReference type="NCBI Taxonomy" id="364733"/>
    <lineage>
        <taxon>Eukaryota</taxon>
        <taxon>Fungi</taxon>
        <taxon>Dikarya</taxon>
        <taxon>Ascomycota</taxon>
        <taxon>Pezizomycotina</taxon>
        <taxon>Eurotiomycetes</taxon>
        <taxon>Chaetothyriomycetidae</taxon>
        <taxon>Verrucariales</taxon>
        <taxon>Verrucariaceae</taxon>
        <taxon>Endocarpon</taxon>
    </lineage>
</organism>
<evidence type="ECO:0000313" key="3">
    <source>
        <dbReference type="Proteomes" id="UP000606974"/>
    </source>
</evidence>
<feature type="compositionally biased region" description="Polar residues" evidence="1">
    <location>
        <begin position="301"/>
        <end position="322"/>
    </location>
</feature>
<comment type="caution">
    <text evidence="2">The sequence shown here is derived from an EMBL/GenBank/DDBJ whole genome shotgun (WGS) entry which is preliminary data.</text>
</comment>
<protein>
    <submittedName>
        <fullName evidence="2">Uncharacterized protein</fullName>
    </submittedName>
</protein>
<evidence type="ECO:0000313" key="2">
    <source>
        <dbReference type="EMBL" id="KAF7503864.1"/>
    </source>
</evidence>
<reference evidence="2" key="1">
    <citation type="submission" date="2020-02" db="EMBL/GenBank/DDBJ databases">
        <authorList>
            <person name="Palmer J.M."/>
        </authorList>
    </citation>
    <scope>NUCLEOTIDE SEQUENCE</scope>
    <source>
        <strain evidence="2">EPUS1.4</strain>
        <tissue evidence="2">Thallus</tissue>
    </source>
</reference>
<dbReference type="EMBL" id="JAACFV010000158">
    <property type="protein sequence ID" value="KAF7503864.1"/>
    <property type="molecule type" value="Genomic_DNA"/>
</dbReference>
<accession>A0A8H7A9G2</accession>